<gene>
    <name evidence="9" type="ORF">DC094_12875</name>
</gene>
<sequence>MLFLDLFGTVVFAISGALVACRKGMDVFGAFVLAIVTAMGGGTVRDLQLGTDIFWMQQPIYLWIAVAAAIITLAMRTRIESKQQWLLLADALGLAAFTVIGVDKALSFECAPIVAVVMGVLTGAGGGLIRDVLAGQSPMIFYRDIYATAIIAGAGIYQLLLYVQIPVGISAIICMAVVLGMRLVALRRSLSLPSFLL</sequence>
<evidence type="ECO:0000313" key="10">
    <source>
        <dbReference type="Proteomes" id="UP000244906"/>
    </source>
</evidence>
<evidence type="ECO:0000256" key="4">
    <source>
        <dbReference type="ARBA" id="ARBA00022692"/>
    </source>
</evidence>
<keyword evidence="5 7" id="KW-1133">Transmembrane helix</keyword>
<dbReference type="GO" id="GO:0005886">
    <property type="term" value="C:plasma membrane"/>
    <property type="evidence" value="ECO:0007669"/>
    <property type="project" value="UniProtKB-SubCell"/>
</dbReference>
<dbReference type="Pfam" id="PF03458">
    <property type="entry name" value="Gly_transporter"/>
    <property type="match status" value="2"/>
</dbReference>
<feature type="transmembrane region" description="Helical" evidence="7">
    <location>
        <begin position="6"/>
        <end position="21"/>
    </location>
</feature>
<dbReference type="PANTHER" id="PTHR30506:SF3">
    <property type="entry name" value="UPF0126 INNER MEMBRANE PROTEIN YADS-RELATED"/>
    <property type="match status" value="1"/>
</dbReference>
<feature type="transmembrane region" description="Helical" evidence="7">
    <location>
        <begin position="85"/>
        <end position="102"/>
    </location>
</feature>
<feature type="transmembrane region" description="Helical" evidence="7">
    <location>
        <begin position="169"/>
        <end position="186"/>
    </location>
</feature>
<feature type="domain" description="Glycine transporter" evidence="8">
    <location>
        <begin position="3"/>
        <end position="75"/>
    </location>
</feature>
<dbReference type="Proteomes" id="UP000244906">
    <property type="component" value="Unassembled WGS sequence"/>
</dbReference>
<evidence type="ECO:0000256" key="2">
    <source>
        <dbReference type="ARBA" id="ARBA00008193"/>
    </source>
</evidence>
<evidence type="ECO:0000256" key="6">
    <source>
        <dbReference type="ARBA" id="ARBA00023136"/>
    </source>
</evidence>
<dbReference type="OrthoDB" id="9791874at2"/>
<keyword evidence="3" id="KW-1003">Cell membrane</keyword>
<evidence type="ECO:0000313" key="9">
    <source>
        <dbReference type="EMBL" id="PVZ68431.1"/>
    </source>
</evidence>
<feature type="transmembrane region" description="Helical" evidence="7">
    <location>
        <begin position="53"/>
        <end position="73"/>
    </location>
</feature>
<feature type="transmembrane region" description="Helical" evidence="7">
    <location>
        <begin position="145"/>
        <end position="163"/>
    </location>
</feature>
<reference evidence="9 10" key="1">
    <citation type="submission" date="2018-04" db="EMBL/GenBank/DDBJ databases">
        <title>Thalassorhabdus spongiae gen. nov., sp. nov., isolated from a marine sponge in South-West Iceland.</title>
        <authorList>
            <person name="Knobloch S."/>
            <person name="Daussin A."/>
            <person name="Johannsson R."/>
            <person name="Marteinsson V.T."/>
        </authorList>
    </citation>
    <scope>NUCLEOTIDE SEQUENCE [LARGE SCALE GENOMIC DNA]</scope>
    <source>
        <strain evidence="9 10">Hp12</strain>
    </source>
</reference>
<comment type="caution">
    <text evidence="9">The sequence shown here is derived from an EMBL/GenBank/DDBJ whole genome shotgun (WGS) entry which is preliminary data.</text>
</comment>
<evidence type="ECO:0000256" key="3">
    <source>
        <dbReference type="ARBA" id="ARBA00022475"/>
    </source>
</evidence>
<evidence type="ECO:0000256" key="1">
    <source>
        <dbReference type="ARBA" id="ARBA00004651"/>
    </source>
</evidence>
<keyword evidence="10" id="KW-1185">Reference proteome</keyword>
<dbReference type="PANTHER" id="PTHR30506">
    <property type="entry name" value="INNER MEMBRANE PROTEIN"/>
    <property type="match status" value="1"/>
</dbReference>
<feature type="transmembrane region" description="Helical" evidence="7">
    <location>
        <begin position="114"/>
        <end position="133"/>
    </location>
</feature>
<evidence type="ECO:0000256" key="7">
    <source>
        <dbReference type="SAM" id="Phobius"/>
    </source>
</evidence>
<accession>A0A2V1GVR6</accession>
<feature type="domain" description="Glycine transporter" evidence="8">
    <location>
        <begin position="88"/>
        <end position="160"/>
    </location>
</feature>
<organism evidence="9 10">
    <name type="scientific">Pelagibaculum spongiae</name>
    <dbReference type="NCBI Taxonomy" id="2080658"/>
    <lineage>
        <taxon>Bacteria</taxon>
        <taxon>Pseudomonadati</taxon>
        <taxon>Pseudomonadota</taxon>
        <taxon>Gammaproteobacteria</taxon>
        <taxon>Oceanospirillales</taxon>
        <taxon>Pelagibaculum</taxon>
    </lineage>
</organism>
<dbReference type="InterPro" id="IPR005115">
    <property type="entry name" value="Gly_transporter"/>
</dbReference>
<evidence type="ECO:0000256" key="5">
    <source>
        <dbReference type="ARBA" id="ARBA00022989"/>
    </source>
</evidence>
<keyword evidence="6 7" id="KW-0472">Membrane</keyword>
<dbReference type="AlphaFoldDB" id="A0A2V1GVR6"/>
<keyword evidence="4 7" id="KW-0812">Transmembrane</keyword>
<dbReference type="EMBL" id="QDDL01000005">
    <property type="protein sequence ID" value="PVZ68431.1"/>
    <property type="molecule type" value="Genomic_DNA"/>
</dbReference>
<feature type="transmembrane region" description="Helical" evidence="7">
    <location>
        <begin position="28"/>
        <end position="47"/>
    </location>
</feature>
<proteinExistence type="inferred from homology"/>
<comment type="similarity">
    <text evidence="2">Belongs to the UPF0126 family.</text>
</comment>
<evidence type="ECO:0000259" key="8">
    <source>
        <dbReference type="Pfam" id="PF03458"/>
    </source>
</evidence>
<comment type="subcellular location">
    <subcellularLocation>
        <location evidence="1">Cell membrane</location>
        <topology evidence="1">Multi-pass membrane protein</topology>
    </subcellularLocation>
</comment>
<protein>
    <recommendedName>
        <fullName evidence="8">Glycine transporter domain-containing protein</fullName>
    </recommendedName>
</protein>
<name>A0A2V1GVR6_9GAMM</name>